<accession>A0AAE0XYE2</accession>
<dbReference type="AlphaFoldDB" id="A0AAE0XYE2"/>
<keyword evidence="2" id="KW-1185">Reference proteome</keyword>
<comment type="caution">
    <text evidence="1">The sequence shown here is derived from an EMBL/GenBank/DDBJ whole genome shotgun (WGS) entry which is preliminary data.</text>
</comment>
<gene>
    <name evidence="1" type="ORF">RRG08_008667</name>
</gene>
<dbReference type="EMBL" id="JAWDGP010007354">
    <property type="protein sequence ID" value="KAK3723863.1"/>
    <property type="molecule type" value="Genomic_DNA"/>
</dbReference>
<dbReference type="Proteomes" id="UP001283361">
    <property type="component" value="Unassembled WGS sequence"/>
</dbReference>
<sequence length="77" mass="8456">MPGENNKNSPTCALCAGLQAHSTDVSRLVRAFVCHLLAVAAAKGQPRLIDTPRKRGINRLFSLKDDMDWNKLAHMAL</sequence>
<name>A0AAE0XYE2_9GAST</name>
<protein>
    <submittedName>
        <fullName evidence="1">Uncharacterized protein</fullName>
    </submittedName>
</protein>
<organism evidence="1 2">
    <name type="scientific">Elysia crispata</name>
    <name type="common">lettuce slug</name>
    <dbReference type="NCBI Taxonomy" id="231223"/>
    <lineage>
        <taxon>Eukaryota</taxon>
        <taxon>Metazoa</taxon>
        <taxon>Spiralia</taxon>
        <taxon>Lophotrochozoa</taxon>
        <taxon>Mollusca</taxon>
        <taxon>Gastropoda</taxon>
        <taxon>Heterobranchia</taxon>
        <taxon>Euthyneura</taxon>
        <taxon>Panpulmonata</taxon>
        <taxon>Sacoglossa</taxon>
        <taxon>Placobranchoidea</taxon>
        <taxon>Plakobranchidae</taxon>
        <taxon>Elysia</taxon>
    </lineage>
</organism>
<reference evidence="1" key="1">
    <citation type="journal article" date="2023" name="G3 (Bethesda)">
        <title>A reference genome for the long-term kleptoplast-retaining sea slug Elysia crispata morphotype clarki.</title>
        <authorList>
            <person name="Eastman K.E."/>
            <person name="Pendleton A.L."/>
            <person name="Shaikh M.A."/>
            <person name="Suttiyut T."/>
            <person name="Ogas R."/>
            <person name="Tomko P."/>
            <person name="Gavelis G."/>
            <person name="Widhalm J.R."/>
            <person name="Wisecaver J.H."/>
        </authorList>
    </citation>
    <scope>NUCLEOTIDE SEQUENCE</scope>
    <source>
        <strain evidence="1">ECLA1</strain>
    </source>
</reference>
<evidence type="ECO:0000313" key="1">
    <source>
        <dbReference type="EMBL" id="KAK3723863.1"/>
    </source>
</evidence>
<proteinExistence type="predicted"/>
<evidence type="ECO:0000313" key="2">
    <source>
        <dbReference type="Proteomes" id="UP001283361"/>
    </source>
</evidence>